<dbReference type="EMBL" id="CM041533">
    <property type="protein sequence ID" value="KAI3374181.1"/>
    <property type="molecule type" value="Genomic_DNA"/>
</dbReference>
<accession>A0ACB8X2J8</accession>
<name>A0ACB8X2J8_9TELE</name>
<organism evidence="1 2">
    <name type="scientific">Scortum barcoo</name>
    <name type="common">barcoo grunter</name>
    <dbReference type="NCBI Taxonomy" id="214431"/>
    <lineage>
        <taxon>Eukaryota</taxon>
        <taxon>Metazoa</taxon>
        <taxon>Chordata</taxon>
        <taxon>Craniata</taxon>
        <taxon>Vertebrata</taxon>
        <taxon>Euteleostomi</taxon>
        <taxon>Actinopterygii</taxon>
        <taxon>Neopterygii</taxon>
        <taxon>Teleostei</taxon>
        <taxon>Neoteleostei</taxon>
        <taxon>Acanthomorphata</taxon>
        <taxon>Eupercaria</taxon>
        <taxon>Centrarchiformes</taxon>
        <taxon>Terapontoidei</taxon>
        <taxon>Terapontidae</taxon>
        <taxon>Scortum</taxon>
    </lineage>
</organism>
<sequence length="369" mass="42168">MHRLLLAILAAAGASVLGLPGPELSPAAGPCLAPLQWEGRWVQYDHSTGRNSRAAVSYDGQNRRIRVLQQNKKHTPCQRFFEYIYLYQSMVMFQIDQKTKDCSKIALVEAWDPFDIPSNATFEDQYIIGGPGDNVEVQEWSDRKPARQHETWVGVYTLKDCYPVQETYTRNSSVTTSTRFFNLQLGISDPDVPMSTVASIIHKWKKFRTTRTLPRAGRPSKLSDRGKRGLSQGGDQEPDGHCQNSIMLWGCFSAAGTGRLVRIEGKMNAAMYRDILDENLLQSTLDLRLGRRFIFQQDNDPKHTAKITKQWLQGNSVNVLEWPSQSPDLNLIEHLWRDLKMAVHRRFPSNLMELERCCKEEWAKLPKDS</sequence>
<protein>
    <submittedName>
        <fullName evidence="1">Uncharacterized protein</fullName>
    </submittedName>
</protein>
<keyword evidence="2" id="KW-1185">Reference proteome</keyword>
<gene>
    <name evidence="1" type="ORF">L3Q82_006034</name>
</gene>
<proteinExistence type="predicted"/>
<comment type="caution">
    <text evidence="1">The sequence shown here is derived from an EMBL/GenBank/DDBJ whole genome shotgun (WGS) entry which is preliminary data.</text>
</comment>
<evidence type="ECO:0000313" key="2">
    <source>
        <dbReference type="Proteomes" id="UP000831701"/>
    </source>
</evidence>
<dbReference type="Proteomes" id="UP000831701">
    <property type="component" value="Chromosome 3"/>
</dbReference>
<reference evidence="1" key="1">
    <citation type="submission" date="2022-04" db="EMBL/GenBank/DDBJ databases">
        <title>Jade perch genome.</title>
        <authorList>
            <person name="Chao B."/>
        </authorList>
    </citation>
    <scope>NUCLEOTIDE SEQUENCE</scope>
    <source>
        <strain evidence="1">CB-2022</strain>
    </source>
</reference>
<evidence type="ECO:0000313" key="1">
    <source>
        <dbReference type="EMBL" id="KAI3374181.1"/>
    </source>
</evidence>